<dbReference type="InterPro" id="IPR050266">
    <property type="entry name" value="AB_hydrolase_sf"/>
</dbReference>
<accession>A0A0Q2LQE4</accession>
<dbReference type="PANTHER" id="PTHR43798:SF33">
    <property type="entry name" value="HYDROLASE, PUTATIVE (AFU_ORTHOLOGUE AFUA_2G14860)-RELATED"/>
    <property type="match status" value="1"/>
</dbReference>
<comment type="caution">
    <text evidence="2">The sequence shown here is derived from an EMBL/GenBank/DDBJ whole genome shotgun (WGS) entry which is preliminary data.</text>
</comment>
<proteinExistence type="predicted"/>
<name>A0A0Q2LQE4_MYCGO</name>
<evidence type="ECO:0000259" key="1">
    <source>
        <dbReference type="Pfam" id="PF00561"/>
    </source>
</evidence>
<dbReference type="InterPro" id="IPR029058">
    <property type="entry name" value="AB_hydrolase_fold"/>
</dbReference>
<reference evidence="2 3" key="1">
    <citation type="submission" date="2015-10" db="EMBL/GenBank/DDBJ databases">
        <title>Mycobacterium gordonae draft genome assembly.</title>
        <authorList>
            <person name="Ustinova V."/>
            <person name="Smirnova T."/>
            <person name="Blagodatskikh K."/>
            <person name="Varlamov D."/>
            <person name="Larionova E."/>
            <person name="Chernousova L."/>
        </authorList>
    </citation>
    <scope>NUCLEOTIDE SEQUENCE [LARGE SCALE GENOMIC DNA]</scope>
    <source>
        <strain evidence="2 3">CTRI 14-8773</strain>
    </source>
</reference>
<dbReference type="Pfam" id="PF00561">
    <property type="entry name" value="Abhydrolase_1"/>
    <property type="match status" value="1"/>
</dbReference>
<evidence type="ECO:0000313" key="3">
    <source>
        <dbReference type="Proteomes" id="UP000051677"/>
    </source>
</evidence>
<dbReference type="GO" id="GO:0003824">
    <property type="term" value="F:catalytic activity"/>
    <property type="evidence" value="ECO:0007669"/>
    <property type="project" value="UniProtKB-ARBA"/>
</dbReference>
<dbReference type="Gene3D" id="3.40.50.1820">
    <property type="entry name" value="alpha/beta hydrolase"/>
    <property type="match status" value="1"/>
</dbReference>
<dbReference type="PRINTS" id="PR00111">
    <property type="entry name" value="ABHYDROLASE"/>
</dbReference>
<dbReference type="STRING" id="1778.A9W97_14585"/>
<sequence length="288" mass="31695">MQSLPQAREAAGARSASLSQGVTAYHVDGADGPWVVLVHGLVTPSYAWEPLAEVIAAQGFRVLRFDQYGRGLSDRPPIRYDLDVYVRQLRELVDTLGIDSMHLVGWSMGALVVTRFAAESADRAASIALISPGLYAAGSLKILAQRLLRLPGGQKLIASRIGDVVDQLENQHLSRPERFPDYNRRAREQLRFPGMAESFASTVAHFPARAGDQWAAVGRHRRPVLVVWGTEDNVTPYANRERVLQLYPRAELLTVQGAKHAPHLDHAEVVHPAILRLLAAGEQENQIG</sequence>
<dbReference type="PANTHER" id="PTHR43798">
    <property type="entry name" value="MONOACYLGLYCEROL LIPASE"/>
    <property type="match status" value="1"/>
</dbReference>
<protein>
    <recommendedName>
        <fullName evidence="1">AB hydrolase-1 domain-containing protein</fullName>
    </recommendedName>
</protein>
<dbReference type="GO" id="GO:0016020">
    <property type="term" value="C:membrane"/>
    <property type="evidence" value="ECO:0007669"/>
    <property type="project" value="TreeGrafter"/>
</dbReference>
<gene>
    <name evidence="2" type="ORF">AO501_31290</name>
</gene>
<dbReference type="AlphaFoldDB" id="A0A0Q2LQE4"/>
<feature type="domain" description="AB hydrolase-1" evidence="1">
    <location>
        <begin position="33"/>
        <end position="267"/>
    </location>
</feature>
<dbReference type="Proteomes" id="UP000051677">
    <property type="component" value="Unassembled WGS sequence"/>
</dbReference>
<dbReference type="EMBL" id="LKTM01000276">
    <property type="protein sequence ID" value="KQH77874.1"/>
    <property type="molecule type" value="Genomic_DNA"/>
</dbReference>
<dbReference type="InterPro" id="IPR000073">
    <property type="entry name" value="AB_hydrolase_1"/>
</dbReference>
<evidence type="ECO:0000313" key="2">
    <source>
        <dbReference type="EMBL" id="KQH77874.1"/>
    </source>
</evidence>
<dbReference type="OrthoDB" id="9801162at2"/>
<dbReference type="SUPFAM" id="SSF53474">
    <property type="entry name" value="alpha/beta-Hydrolases"/>
    <property type="match status" value="1"/>
</dbReference>
<organism evidence="2 3">
    <name type="scientific">Mycobacterium gordonae</name>
    <dbReference type="NCBI Taxonomy" id="1778"/>
    <lineage>
        <taxon>Bacteria</taxon>
        <taxon>Bacillati</taxon>
        <taxon>Actinomycetota</taxon>
        <taxon>Actinomycetes</taxon>
        <taxon>Mycobacteriales</taxon>
        <taxon>Mycobacteriaceae</taxon>
        <taxon>Mycobacterium</taxon>
    </lineage>
</organism>